<dbReference type="AlphaFoldDB" id="A0A6B1FTX1"/>
<sequence length="130" mass="14055">MSGRDWQTMGWAWVAGGTLLGLGILLGAGFRIDSIFAFDTGLGTALLLVAGVTLFAVALPALITTDNKLVSTAGIVTAIFGYGGTSIILFDEDPILFALVWVYHFYLVFFAFVLAVTSRWIRGIFTRLRS</sequence>
<proteinExistence type="predicted"/>
<feature type="transmembrane region" description="Helical" evidence="1">
    <location>
        <begin position="12"/>
        <end position="30"/>
    </location>
</feature>
<protein>
    <submittedName>
        <fullName evidence="2">Uncharacterized protein</fullName>
    </submittedName>
</protein>
<evidence type="ECO:0000256" key="1">
    <source>
        <dbReference type="SAM" id="Phobius"/>
    </source>
</evidence>
<keyword evidence="1" id="KW-1133">Transmembrane helix</keyword>
<name>A0A6B1FTX1_9CHLR</name>
<evidence type="ECO:0000313" key="2">
    <source>
        <dbReference type="EMBL" id="MYH61072.1"/>
    </source>
</evidence>
<comment type="caution">
    <text evidence="2">The sequence shown here is derived from an EMBL/GenBank/DDBJ whole genome shotgun (WGS) entry which is preliminary data.</text>
</comment>
<feature type="transmembrane region" description="Helical" evidence="1">
    <location>
        <begin position="95"/>
        <end position="121"/>
    </location>
</feature>
<keyword evidence="1" id="KW-0812">Transmembrane</keyword>
<gene>
    <name evidence="2" type="ORF">F4148_04730</name>
</gene>
<feature type="transmembrane region" description="Helical" evidence="1">
    <location>
        <begin position="42"/>
        <end position="62"/>
    </location>
</feature>
<organism evidence="2">
    <name type="scientific">Caldilineaceae bacterium SB0675_bin_29</name>
    <dbReference type="NCBI Taxonomy" id="2605266"/>
    <lineage>
        <taxon>Bacteria</taxon>
        <taxon>Bacillati</taxon>
        <taxon>Chloroflexota</taxon>
        <taxon>Caldilineae</taxon>
        <taxon>Caldilineales</taxon>
        <taxon>Caldilineaceae</taxon>
    </lineage>
</organism>
<dbReference type="EMBL" id="VYDA01000178">
    <property type="protein sequence ID" value="MYH61072.1"/>
    <property type="molecule type" value="Genomic_DNA"/>
</dbReference>
<feature type="transmembrane region" description="Helical" evidence="1">
    <location>
        <begin position="69"/>
        <end position="89"/>
    </location>
</feature>
<keyword evidence="1" id="KW-0472">Membrane</keyword>
<reference evidence="2" key="1">
    <citation type="submission" date="2019-09" db="EMBL/GenBank/DDBJ databases">
        <title>Characterisation of the sponge microbiome using genome-centric metagenomics.</title>
        <authorList>
            <person name="Engelberts J.P."/>
            <person name="Robbins S.J."/>
            <person name="De Goeij J.M."/>
            <person name="Aranda M."/>
            <person name="Bell S.C."/>
            <person name="Webster N.S."/>
        </authorList>
    </citation>
    <scope>NUCLEOTIDE SEQUENCE</scope>
    <source>
        <strain evidence="2">SB0675_bin_29</strain>
    </source>
</reference>
<accession>A0A6B1FTX1</accession>